<evidence type="ECO:0000256" key="1">
    <source>
        <dbReference type="ARBA" id="ARBA00022555"/>
    </source>
</evidence>
<dbReference type="SUPFAM" id="SSF50249">
    <property type="entry name" value="Nucleic acid-binding proteins"/>
    <property type="match status" value="1"/>
</dbReference>
<protein>
    <submittedName>
        <fullName evidence="5">tRNA-binding protein</fullName>
    </submittedName>
</protein>
<dbReference type="Pfam" id="PF01588">
    <property type="entry name" value="tRNA_bind"/>
    <property type="match status" value="1"/>
</dbReference>
<gene>
    <name evidence="5" type="ORF">PL11_008440</name>
</gene>
<proteinExistence type="predicted"/>
<dbReference type="NCBIfam" id="NF045760">
    <property type="entry name" value="YtpR"/>
    <property type="match status" value="1"/>
</dbReference>
<dbReference type="KEGG" id="lcu:PL11_008440"/>
<keyword evidence="2 3" id="KW-0694">RNA-binding</keyword>
<dbReference type="Proteomes" id="UP000030361">
    <property type="component" value="Chromosome"/>
</dbReference>
<organism evidence="5 6">
    <name type="scientific">Lentilactobacillus curieae</name>
    <dbReference type="NCBI Taxonomy" id="1138822"/>
    <lineage>
        <taxon>Bacteria</taxon>
        <taxon>Bacillati</taxon>
        <taxon>Bacillota</taxon>
        <taxon>Bacilli</taxon>
        <taxon>Lactobacillales</taxon>
        <taxon>Lactobacillaceae</taxon>
        <taxon>Lentilactobacillus</taxon>
    </lineage>
</organism>
<dbReference type="CDD" id="cd02796">
    <property type="entry name" value="tRNA_bind_bactPheRS"/>
    <property type="match status" value="1"/>
</dbReference>
<accession>A0A1S6QK21</accession>
<sequence length="213" mass="23013">MLIASYNHKGTGDTLVVLLRQDVAEQASTVKDGIARIFDPETDNTLGYNFLNASEVLDDLADVNGQAHLSEADVAKLNEALVDAGFPGDIEFDPEPKFVIGYVKEIKDHPDSDHLKVTTTVVEDGKELQIVSGSPNITDNIKVVVAKVGAMMPDGLIIWPGKLRGVESDGMISSGRELHLANAPQKKGALILPDDFGEVGTEFDFEKGQHIFD</sequence>
<dbReference type="PROSITE" id="PS50886">
    <property type="entry name" value="TRBD"/>
    <property type="match status" value="1"/>
</dbReference>
<dbReference type="AlphaFoldDB" id="A0A1S6QK21"/>
<evidence type="ECO:0000256" key="3">
    <source>
        <dbReference type="PROSITE-ProRule" id="PRU00209"/>
    </source>
</evidence>
<dbReference type="Gene3D" id="3.30.1940.10">
    <property type="entry name" value="YtpR-like"/>
    <property type="match status" value="1"/>
</dbReference>
<dbReference type="InterPro" id="IPR012340">
    <property type="entry name" value="NA-bd_OB-fold"/>
</dbReference>
<name>A0A1S6QK21_9LACO</name>
<keyword evidence="6" id="KW-1185">Reference proteome</keyword>
<dbReference type="Pfam" id="PF14794">
    <property type="entry name" value="DUF4479"/>
    <property type="match status" value="1"/>
</dbReference>
<reference evidence="5 6" key="1">
    <citation type="journal article" date="2015" name="Genome Announc.">
        <title>Genome Sequence of Lactobacillus curieae CCTCC M 2011381T, a Novel Producer of Gamma-aminobutyric Acid.</title>
        <authorList>
            <person name="Wang Y."/>
            <person name="Wang Y."/>
            <person name="Lang C."/>
            <person name="Wei D."/>
            <person name="Xu P."/>
            <person name="Xie J."/>
        </authorList>
    </citation>
    <scope>NUCLEOTIDE SEQUENCE [LARGE SCALE GENOMIC DNA]</scope>
    <source>
        <strain evidence="5 6">CCTCC M 2011381</strain>
    </source>
</reference>
<dbReference type="GO" id="GO:0000049">
    <property type="term" value="F:tRNA binding"/>
    <property type="evidence" value="ECO:0007669"/>
    <property type="project" value="UniProtKB-UniRule"/>
</dbReference>
<dbReference type="OrthoDB" id="9805455at2"/>
<evidence type="ECO:0000256" key="2">
    <source>
        <dbReference type="ARBA" id="ARBA00022884"/>
    </source>
</evidence>
<dbReference type="EMBL" id="CP018906">
    <property type="protein sequence ID" value="AQW21939.1"/>
    <property type="molecule type" value="Genomic_DNA"/>
</dbReference>
<evidence type="ECO:0000259" key="4">
    <source>
        <dbReference type="PROSITE" id="PS50886"/>
    </source>
</evidence>
<dbReference type="eggNOG" id="COG0073">
    <property type="taxonomic scope" value="Bacteria"/>
</dbReference>
<feature type="domain" description="TRNA-binding" evidence="4">
    <location>
        <begin position="92"/>
        <end position="204"/>
    </location>
</feature>
<dbReference type="RefSeq" id="WP_035167358.1">
    <property type="nucleotide sequence ID" value="NZ_CP018906.1"/>
</dbReference>
<dbReference type="InterPro" id="IPR027855">
    <property type="entry name" value="DUF4479"/>
</dbReference>
<dbReference type="InterPro" id="IPR002547">
    <property type="entry name" value="tRNA-bd_dom"/>
</dbReference>
<keyword evidence="1 3" id="KW-0820">tRNA-binding</keyword>
<dbReference type="InterPro" id="IPR037154">
    <property type="entry name" value="YtpR-like_sf"/>
</dbReference>
<evidence type="ECO:0000313" key="6">
    <source>
        <dbReference type="Proteomes" id="UP000030361"/>
    </source>
</evidence>
<evidence type="ECO:0000313" key="5">
    <source>
        <dbReference type="EMBL" id="AQW21939.1"/>
    </source>
</evidence>
<dbReference type="InterPro" id="IPR033714">
    <property type="entry name" value="tRNA_bind_bactPheRS"/>
</dbReference>
<dbReference type="Gene3D" id="2.40.50.140">
    <property type="entry name" value="Nucleic acid-binding proteins"/>
    <property type="match status" value="1"/>
</dbReference>